<dbReference type="EMBL" id="JACHEF010000002">
    <property type="protein sequence ID" value="MBB6409319.1"/>
    <property type="molecule type" value="Genomic_DNA"/>
</dbReference>
<dbReference type="PANTHER" id="PTHR43428:SF1">
    <property type="entry name" value="ARSENATE REDUCTASE"/>
    <property type="match status" value="1"/>
</dbReference>
<gene>
    <name evidence="3" type="ORF">HNQ71_001984</name>
</gene>
<reference evidence="3 4" key="1">
    <citation type="submission" date="2020-08" db="EMBL/GenBank/DDBJ databases">
        <title>Genomic Encyclopedia of Type Strains, Phase IV (KMG-IV): sequencing the most valuable type-strain genomes for metagenomic binning, comparative biology and taxonomic classification.</title>
        <authorList>
            <person name="Goeker M."/>
        </authorList>
    </citation>
    <scope>NUCLEOTIDE SEQUENCE [LARGE SCALE GENOMIC DNA]</scope>
    <source>
        <strain evidence="3 4">DSM 100039</strain>
    </source>
</reference>
<evidence type="ECO:0000256" key="1">
    <source>
        <dbReference type="ARBA" id="ARBA00022849"/>
    </source>
</evidence>
<evidence type="ECO:0000313" key="4">
    <source>
        <dbReference type="Proteomes" id="UP000556329"/>
    </source>
</evidence>
<dbReference type="Gene3D" id="3.40.50.2300">
    <property type="match status" value="1"/>
</dbReference>
<name>A0A841PH57_9HYPH</name>
<comment type="caution">
    <text evidence="3">The sequence shown here is derived from an EMBL/GenBank/DDBJ whole genome shotgun (WGS) entry which is preliminary data.</text>
</comment>
<dbReference type="SUPFAM" id="SSF52788">
    <property type="entry name" value="Phosphotyrosine protein phosphatases I"/>
    <property type="match status" value="1"/>
</dbReference>
<organism evidence="3 4">
    <name type="scientific">Mesorhizobium sangaii</name>
    <dbReference type="NCBI Taxonomy" id="505389"/>
    <lineage>
        <taxon>Bacteria</taxon>
        <taxon>Pseudomonadati</taxon>
        <taxon>Pseudomonadota</taxon>
        <taxon>Alphaproteobacteria</taxon>
        <taxon>Hyphomicrobiales</taxon>
        <taxon>Phyllobacteriaceae</taxon>
        <taxon>Mesorhizobium</taxon>
    </lineage>
</organism>
<accession>A0A841PH57</accession>
<dbReference type="CDD" id="cd16345">
    <property type="entry name" value="LMWP_ArsC"/>
    <property type="match status" value="1"/>
</dbReference>
<dbReference type="SMART" id="SM00226">
    <property type="entry name" value="LMWPc"/>
    <property type="match status" value="1"/>
</dbReference>
<dbReference type="RefSeq" id="WP_184872393.1">
    <property type="nucleotide sequence ID" value="NZ_JACHEF010000002.1"/>
</dbReference>
<evidence type="ECO:0000313" key="3">
    <source>
        <dbReference type="EMBL" id="MBB6409319.1"/>
    </source>
</evidence>
<dbReference type="AlphaFoldDB" id="A0A841PH57"/>
<protein>
    <submittedName>
        <fullName evidence="3">Protein-tyrosine-phosphatase</fullName>
    </submittedName>
</protein>
<dbReference type="Pfam" id="PF01451">
    <property type="entry name" value="LMWPc"/>
    <property type="match status" value="1"/>
</dbReference>
<dbReference type="Proteomes" id="UP000556329">
    <property type="component" value="Unassembled WGS sequence"/>
</dbReference>
<dbReference type="PANTHER" id="PTHR43428">
    <property type="entry name" value="ARSENATE REDUCTASE"/>
    <property type="match status" value="1"/>
</dbReference>
<sequence>MSDNFYNVLFLCNANSARSIMGEAILNRIGAGKFKAFSAGSQPKGTVNPYALQLLETLSFDTGFARSKSWDEFAAPDAPEMNFVFTVCDNTANEACPIWPGHPMTALWAIPDPAKARGTEAEVHLAFADAYRMLNNRISLFVNLPVGTLDHMTLQHHLDEIGRDTAKAN</sequence>
<evidence type="ECO:0000259" key="2">
    <source>
        <dbReference type="SMART" id="SM00226"/>
    </source>
</evidence>
<dbReference type="GO" id="GO:0046685">
    <property type="term" value="P:response to arsenic-containing substance"/>
    <property type="evidence" value="ECO:0007669"/>
    <property type="project" value="UniProtKB-KW"/>
</dbReference>
<proteinExistence type="predicted"/>
<feature type="domain" description="Phosphotyrosine protein phosphatase I" evidence="2">
    <location>
        <begin position="6"/>
        <end position="144"/>
    </location>
</feature>
<keyword evidence="4" id="KW-1185">Reference proteome</keyword>
<dbReference type="InterPro" id="IPR036196">
    <property type="entry name" value="Ptyr_pPase_sf"/>
</dbReference>
<dbReference type="InterPro" id="IPR023485">
    <property type="entry name" value="Ptyr_pPase"/>
</dbReference>
<keyword evidence="1" id="KW-0059">Arsenical resistance</keyword>